<name>A0A8S5L821_9CAUD</name>
<organism evidence="1">
    <name type="scientific">Siphoviridae sp. ctDmQ3</name>
    <dbReference type="NCBI Taxonomy" id="2823570"/>
    <lineage>
        <taxon>Viruses</taxon>
        <taxon>Duplodnaviria</taxon>
        <taxon>Heunggongvirae</taxon>
        <taxon>Uroviricota</taxon>
        <taxon>Caudoviricetes</taxon>
    </lineage>
</organism>
<keyword evidence="1" id="KW-0378">Hydrolase</keyword>
<evidence type="ECO:0000313" key="1">
    <source>
        <dbReference type="EMBL" id="DAD66075.1"/>
    </source>
</evidence>
<dbReference type="GO" id="GO:0016787">
    <property type="term" value="F:hydrolase activity"/>
    <property type="evidence" value="ECO:0007669"/>
    <property type="project" value="UniProtKB-KW"/>
</dbReference>
<accession>A0A8S5L821</accession>
<proteinExistence type="predicted"/>
<protein>
    <submittedName>
        <fullName evidence="1">Hydrolase</fullName>
    </submittedName>
</protein>
<dbReference type="EMBL" id="BK014653">
    <property type="protein sequence ID" value="DAD66075.1"/>
    <property type="molecule type" value="Genomic_DNA"/>
</dbReference>
<reference evidence="1" key="1">
    <citation type="journal article" date="2021" name="Proc. Natl. Acad. Sci. U.S.A.">
        <title>A Catalog of Tens of Thousands of Viruses from Human Metagenomes Reveals Hidden Associations with Chronic Diseases.</title>
        <authorList>
            <person name="Tisza M.J."/>
            <person name="Buck C.B."/>
        </authorList>
    </citation>
    <scope>NUCLEOTIDE SEQUENCE</scope>
    <source>
        <strain evidence="1">CtDmQ3</strain>
    </source>
</reference>
<sequence>MDTQQALTTEQLELLIIIDEIETFDRVHPDNMPAGGIKEILNNNGIMSPEDFSRIANVLGYYGYIHNGDELTVDGKQYIELFKEYLKQKSEDIKIERVSFSLLNIEKLNLTLFDSLGKISFLENIGEISSLIKDVAQAIKRAKHK</sequence>